<dbReference type="AlphaFoldDB" id="A0AAJ4UYQ6"/>
<evidence type="ECO:0000313" key="2">
    <source>
        <dbReference type="EMBL" id="ROR41225.1"/>
    </source>
</evidence>
<dbReference type="Proteomes" id="UP000298805">
    <property type="component" value="Chromosome"/>
</dbReference>
<keyword evidence="4" id="KW-1185">Reference proteome</keyword>
<reference evidence="2 3" key="2">
    <citation type="submission" date="2018-11" db="EMBL/GenBank/DDBJ databases">
        <title>Genomic Encyclopedia of Type Strains, Phase IV (KMG-IV): sequencing the most valuable type-strain genomes for metagenomic binning, comparative biology and taxonomic classification.</title>
        <authorList>
            <person name="Goeker M."/>
        </authorList>
    </citation>
    <scope>NUCLEOTIDE SEQUENCE [LARGE SCALE GENOMIC DNA]</scope>
    <source>
        <strain evidence="2 3">DSM 27783</strain>
    </source>
</reference>
<reference evidence="4" key="1">
    <citation type="submission" date="2018-03" db="EMBL/GenBank/DDBJ databases">
        <title>A comparative analysis of the Nautiliaceae.</title>
        <authorList>
            <person name="Grosche A."/>
            <person name="Smedile F."/>
            <person name="Vetriani C."/>
        </authorList>
    </citation>
    <scope>NUCLEOTIDE SEQUENCE [LARGE SCALE GENOMIC DNA]</scope>
    <source>
        <strain evidence="4">TB6</strain>
    </source>
</reference>
<sequence>MKFNVIGIGDYKGRCIYDEAEDALMIDDEVVVDFKKKYKDYLRYTKFLINNPWGREWISFQFIPSKKSVLQRPFAIITAHNPKNLILNDFLNFIKNTELEGVIKTLGYEYMTSIGELFDYKEESFIIYDIDKDEAIRIANMFDQDSIFYNSGSEITITKCETKEDILKYNYEVHFKGA</sequence>
<dbReference type="Proteomes" id="UP000272781">
    <property type="component" value="Unassembled WGS sequence"/>
</dbReference>
<dbReference type="Pfam" id="PF11697">
    <property type="entry name" value="DUF3293"/>
    <property type="match status" value="1"/>
</dbReference>
<evidence type="ECO:0000313" key="1">
    <source>
        <dbReference type="EMBL" id="QCI28067.1"/>
    </source>
</evidence>
<name>A0AAJ4UYQ6_9BACT</name>
<accession>A0AAJ4UYQ6</accession>
<protein>
    <submittedName>
        <fullName evidence="1">DUF3293 domain-containing protein</fullName>
    </submittedName>
    <submittedName>
        <fullName evidence="2">Uncharacterized protein DUF3293</fullName>
    </submittedName>
</protein>
<reference evidence="1" key="3">
    <citation type="submission" date="2019-06" db="EMBL/GenBank/DDBJ databases">
        <title>A comparative analysis of the Nautiliaceae.</title>
        <authorList>
            <person name="Grosche A."/>
            <person name="Smedile F."/>
            <person name="Vetriani C."/>
        </authorList>
    </citation>
    <scope>NUCLEOTIDE SEQUENCE</scope>
    <source>
        <strain evidence="1">TB6</strain>
    </source>
</reference>
<gene>
    <name evidence="1" type="ORF">C6V80_03580</name>
    <name evidence="2" type="ORF">EDC58_0712</name>
</gene>
<evidence type="ECO:0000313" key="4">
    <source>
        <dbReference type="Proteomes" id="UP000298805"/>
    </source>
</evidence>
<dbReference type="RefSeq" id="WP_123352118.1">
    <property type="nucleotide sequence ID" value="NZ_CP027432.2"/>
</dbReference>
<evidence type="ECO:0000313" key="3">
    <source>
        <dbReference type="Proteomes" id="UP000272781"/>
    </source>
</evidence>
<dbReference type="InterPro" id="IPR021710">
    <property type="entry name" value="DUF3293"/>
</dbReference>
<dbReference type="EMBL" id="CP027432">
    <property type="protein sequence ID" value="QCI28067.1"/>
    <property type="molecule type" value="Genomic_DNA"/>
</dbReference>
<dbReference type="EMBL" id="RJVK01000001">
    <property type="protein sequence ID" value="ROR41225.1"/>
    <property type="molecule type" value="Genomic_DNA"/>
</dbReference>
<proteinExistence type="predicted"/>
<organism evidence="2 3">
    <name type="scientific">Caminibacter pacificus</name>
    <dbReference type="NCBI Taxonomy" id="1424653"/>
    <lineage>
        <taxon>Bacteria</taxon>
        <taxon>Pseudomonadati</taxon>
        <taxon>Campylobacterota</taxon>
        <taxon>Epsilonproteobacteria</taxon>
        <taxon>Nautiliales</taxon>
        <taxon>Nautiliaceae</taxon>
        <taxon>Caminibacter</taxon>
    </lineage>
</organism>